<accession>A0ABX5VL48</accession>
<sequence>MPRPSRSSRSARSASRRAPKKAAIMSSASSRSSALSVSATSSRSSTRRSTTRSLRRADMAHALLSPSSAARWMACPGSAWLCSQIKGDSDGGSFASEGSYAHEVAAALLTGKPLPALPAGLMADPQEIATDLEPYLNYVKSLPGPRLIEQCLPISQFTGEEGAHGTADCVALADDELIVVDLKFGRGVKVEATHNPQLLIYAGAAFSCFDFAADIRKVRMVIVQPRLGNISEWTLDLPDFKAALGEVRAGAERALEEMKAGDEGDEVSFRPARSTCQFCRAAARCTAYAAMVAKATGVKVPVAAVPMIDDIGLAGVLSHVDAVKQWCQRVEEDALATMLAGRKIPGWKLVSGREGPRKWTDEQAADTLLKGMKLPVGQRYVKKLMTPTQALKLFKTGGISEHQWLKLEALTTRSEAKPVIAPIDDKRPEYLKVTAADLPNV</sequence>
<dbReference type="Pfam" id="PF10926">
    <property type="entry name" value="DUF2800"/>
    <property type="match status" value="1"/>
</dbReference>
<dbReference type="InterPro" id="IPR021229">
    <property type="entry name" value="DUF2800"/>
</dbReference>
<evidence type="ECO:0000313" key="2">
    <source>
        <dbReference type="EMBL" id="QDA55559.1"/>
    </source>
</evidence>
<dbReference type="InterPro" id="IPR011604">
    <property type="entry name" value="PDDEXK-like_dom_sf"/>
</dbReference>
<evidence type="ECO:0000256" key="1">
    <source>
        <dbReference type="SAM" id="MobiDB-lite"/>
    </source>
</evidence>
<organism evidence="2 3">
    <name type="scientific">Sutterella faecalis</name>
    <dbReference type="NCBI Taxonomy" id="2584944"/>
    <lineage>
        <taxon>Bacteria</taxon>
        <taxon>Pseudomonadati</taxon>
        <taxon>Pseudomonadota</taxon>
        <taxon>Betaproteobacteria</taxon>
        <taxon>Burkholderiales</taxon>
        <taxon>Sutterellaceae</taxon>
        <taxon>Sutterella</taxon>
    </lineage>
</organism>
<reference evidence="3" key="1">
    <citation type="submission" date="2019-06" db="EMBL/GenBank/DDBJ databases">
        <authorList>
            <person name="Oh B.S."/>
        </authorList>
    </citation>
    <scope>NUCLEOTIDE SEQUENCE [LARGE SCALE GENOMIC DNA]</scope>
    <source>
        <strain evidence="3">KGMB03119</strain>
    </source>
</reference>
<feature type="region of interest" description="Disordered" evidence="1">
    <location>
        <begin position="1"/>
        <end position="54"/>
    </location>
</feature>
<feature type="compositionally biased region" description="Low complexity" evidence="1">
    <location>
        <begin position="21"/>
        <end position="44"/>
    </location>
</feature>
<name>A0ABX5VL48_9BURK</name>
<dbReference type="Gene3D" id="3.90.320.10">
    <property type="match status" value="1"/>
</dbReference>
<dbReference type="EMBL" id="CP040882">
    <property type="protein sequence ID" value="QDA55559.1"/>
    <property type="molecule type" value="Genomic_DNA"/>
</dbReference>
<proteinExistence type="predicted"/>
<keyword evidence="3" id="KW-1185">Reference proteome</keyword>
<feature type="compositionally biased region" description="Low complexity" evidence="1">
    <location>
        <begin position="1"/>
        <end position="13"/>
    </location>
</feature>
<gene>
    <name evidence="2" type="ORF">FG381_11805</name>
</gene>
<evidence type="ECO:0000313" key="3">
    <source>
        <dbReference type="Proteomes" id="UP000308889"/>
    </source>
</evidence>
<feature type="compositionally biased region" description="Basic residues" evidence="1">
    <location>
        <begin position="45"/>
        <end position="54"/>
    </location>
</feature>
<dbReference type="Proteomes" id="UP000308889">
    <property type="component" value="Chromosome"/>
</dbReference>
<protein>
    <submittedName>
        <fullName evidence="2">DUF2800 domain-containing protein</fullName>
    </submittedName>
</protein>